<keyword evidence="13" id="KW-0902">Two-component regulatory system</keyword>
<dbReference type="Pfam" id="PF02518">
    <property type="entry name" value="HATPase_c"/>
    <property type="match status" value="1"/>
</dbReference>
<dbReference type="InterPro" id="IPR003661">
    <property type="entry name" value="HisK_dim/P_dom"/>
</dbReference>
<dbReference type="Gene3D" id="1.10.8.500">
    <property type="entry name" value="HAMP domain in histidine kinase"/>
    <property type="match status" value="1"/>
</dbReference>
<evidence type="ECO:0000259" key="17">
    <source>
        <dbReference type="PROSITE" id="PS50885"/>
    </source>
</evidence>
<dbReference type="InterPro" id="IPR003594">
    <property type="entry name" value="HATPase_dom"/>
</dbReference>
<dbReference type="Gene3D" id="1.10.287.130">
    <property type="match status" value="1"/>
</dbReference>
<dbReference type="SMART" id="SM00387">
    <property type="entry name" value="HATPase_c"/>
    <property type="match status" value="1"/>
</dbReference>
<dbReference type="PANTHER" id="PTHR44936:SF5">
    <property type="entry name" value="SENSOR HISTIDINE KINASE ENVZ"/>
    <property type="match status" value="1"/>
</dbReference>
<dbReference type="EMBL" id="CP019630">
    <property type="protein sequence ID" value="AQQ07269.1"/>
    <property type="molecule type" value="Genomic_DNA"/>
</dbReference>
<dbReference type="SUPFAM" id="SSF158472">
    <property type="entry name" value="HAMP domain-like"/>
    <property type="match status" value="1"/>
</dbReference>
<evidence type="ECO:0000256" key="6">
    <source>
        <dbReference type="ARBA" id="ARBA00022553"/>
    </source>
</evidence>
<evidence type="ECO:0000256" key="5">
    <source>
        <dbReference type="ARBA" id="ARBA00022519"/>
    </source>
</evidence>
<dbReference type="Gene3D" id="3.30.565.10">
    <property type="entry name" value="Histidine kinase-like ATPase, C-terminal domain"/>
    <property type="match status" value="1"/>
</dbReference>
<dbReference type="InterPro" id="IPR050980">
    <property type="entry name" value="2C_sensor_his_kinase"/>
</dbReference>
<dbReference type="Proteomes" id="UP000188174">
    <property type="component" value="Chromosome"/>
</dbReference>
<dbReference type="SUPFAM" id="SSF47384">
    <property type="entry name" value="Homodimeric domain of signal transducing histidine kinase"/>
    <property type="match status" value="1"/>
</dbReference>
<dbReference type="PRINTS" id="PR00344">
    <property type="entry name" value="BCTRLSENSOR"/>
</dbReference>
<protein>
    <recommendedName>
        <fullName evidence="3">histidine kinase</fullName>
        <ecNumber evidence="3">2.7.13.3</ecNumber>
    </recommendedName>
</protein>
<evidence type="ECO:0000256" key="4">
    <source>
        <dbReference type="ARBA" id="ARBA00022475"/>
    </source>
</evidence>
<organism evidence="18 19">
    <name type="scientific">Roseibium algicola</name>
    <dbReference type="NCBI Taxonomy" id="2857014"/>
    <lineage>
        <taxon>Bacteria</taxon>
        <taxon>Pseudomonadati</taxon>
        <taxon>Pseudomonadota</taxon>
        <taxon>Alphaproteobacteria</taxon>
        <taxon>Hyphomicrobiales</taxon>
        <taxon>Stappiaceae</taxon>
        <taxon>Roseibium</taxon>
    </lineage>
</organism>
<keyword evidence="4" id="KW-1003">Cell membrane</keyword>
<dbReference type="InterPro" id="IPR003660">
    <property type="entry name" value="HAMP_dom"/>
</dbReference>
<evidence type="ECO:0000256" key="1">
    <source>
        <dbReference type="ARBA" id="ARBA00000085"/>
    </source>
</evidence>
<accession>A0ABM6IA02</accession>
<keyword evidence="5" id="KW-0997">Cell inner membrane</keyword>
<keyword evidence="9" id="KW-0547">Nucleotide-binding</keyword>
<dbReference type="Pfam" id="PF00672">
    <property type="entry name" value="HAMP"/>
    <property type="match status" value="1"/>
</dbReference>
<keyword evidence="12 15" id="KW-1133">Transmembrane helix</keyword>
<dbReference type="SMART" id="SM00388">
    <property type="entry name" value="HisKA"/>
    <property type="match status" value="1"/>
</dbReference>
<feature type="domain" description="HAMP" evidence="17">
    <location>
        <begin position="210"/>
        <end position="262"/>
    </location>
</feature>
<dbReference type="EC" id="2.7.13.3" evidence="3"/>
<evidence type="ECO:0000256" key="7">
    <source>
        <dbReference type="ARBA" id="ARBA00022679"/>
    </source>
</evidence>
<evidence type="ECO:0000256" key="3">
    <source>
        <dbReference type="ARBA" id="ARBA00012438"/>
    </source>
</evidence>
<evidence type="ECO:0000256" key="13">
    <source>
        <dbReference type="ARBA" id="ARBA00023012"/>
    </source>
</evidence>
<keyword evidence="8 15" id="KW-0812">Transmembrane</keyword>
<dbReference type="InterPro" id="IPR036890">
    <property type="entry name" value="HATPase_C_sf"/>
</dbReference>
<name>A0ABM6IA02_9HYPH</name>
<keyword evidence="6" id="KW-0597">Phosphoprotein</keyword>
<keyword evidence="11" id="KW-0067">ATP-binding</keyword>
<evidence type="ECO:0000313" key="19">
    <source>
        <dbReference type="Proteomes" id="UP000188174"/>
    </source>
</evidence>
<dbReference type="InterPro" id="IPR004358">
    <property type="entry name" value="Sig_transdc_His_kin-like_C"/>
</dbReference>
<reference evidence="18 19" key="1">
    <citation type="submission" date="2017-02" db="EMBL/GenBank/DDBJ databases">
        <authorList>
            <person name="Jeong S."/>
        </authorList>
    </citation>
    <scope>NUCLEOTIDE SEQUENCE [LARGE SCALE GENOMIC DNA]</scope>
    <source>
        <strain evidence="18 19">RMAR6-6</strain>
    </source>
</reference>
<evidence type="ECO:0000256" key="2">
    <source>
        <dbReference type="ARBA" id="ARBA00004429"/>
    </source>
</evidence>
<evidence type="ECO:0000256" key="14">
    <source>
        <dbReference type="ARBA" id="ARBA00023136"/>
    </source>
</evidence>
<evidence type="ECO:0000256" key="11">
    <source>
        <dbReference type="ARBA" id="ARBA00022840"/>
    </source>
</evidence>
<dbReference type="InterPro" id="IPR036097">
    <property type="entry name" value="HisK_dim/P_sf"/>
</dbReference>
<keyword evidence="7" id="KW-0808">Transferase</keyword>
<evidence type="ECO:0000256" key="9">
    <source>
        <dbReference type="ARBA" id="ARBA00022741"/>
    </source>
</evidence>
<evidence type="ECO:0000256" key="10">
    <source>
        <dbReference type="ARBA" id="ARBA00022777"/>
    </source>
</evidence>
<dbReference type="PANTHER" id="PTHR44936">
    <property type="entry name" value="SENSOR PROTEIN CREC"/>
    <property type="match status" value="1"/>
</dbReference>
<feature type="domain" description="Histidine kinase" evidence="16">
    <location>
        <begin position="270"/>
        <end position="467"/>
    </location>
</feature>
<sequence length="467" mass="51537">MSWWKRSLGRQIIGLMLIALVLGQCIGFALSWNSRRAALKEAAESEFVSRTSALCEVIQTMTEDFKTNVLLASATTYTRFWRSADDPRPEGRNWYIVARNELLTPLSDILKPPPQAATVSNTASEEFVQRKSFEGWSAMENPLWTCPQAASVLPFRDQIGLGIVVELADGSWLNAVFYKTHIPNDGTYQSLVSTIATGIALCLFGIFATRRIAQPLSALADAAEKIGRGEESAPVPERGPRDIARLCGTFNQMQERLRRFVEDRTQMLAAIGHDLRTPLTTMRLRVEQIGDPQLRDRLTETIDDMKSMTDATLSFARADAATEKTRLVDMGSLLESLCDDMRELGLDIDFEEADGISCRCRPDGIRRAVRNLVENACQYAGKASVSCKRTPSAVVITVADTGPGIPDADLEQVFLPFFRLEQSRNRDTGGTGLGLSIARAVARQHGGDIRLEPNKPGLRAVLTVPCQ</sequence>
<dbReference type="Pfam" id="PF00512">
    <property type="entry name" value="HisKA"/>
    <property type="match status" value="1"/>
</dbReference>
<evidence type="ECO:0000256" key="12">
    <source>
        <dbReference type="ARBA" id="ARBA00022989"/>
    </source>
</evidence>
<dbReference type="InterPro" id="IPR005467">
    <property type="entry name" value="His_kinase_dom"/>
</dbReference>
<proteinExistence type="predicted"/>
<comment type="subcellular location">
    <subcellularLocation>
        <location evidence="2">Cell inner membrane</location>
        <topology evidence="2">Multi-pass membrane protein</topology>
    </subcellularLocation>
</comment>
<dbReference type="PROSITE" id="PS50109">
    <property type="entry name" value="HIS_KIN"/>
    <property type="match status" value="1"/>
</dbReference>
<evidence type="ECO:0000256" key="15">
    <source>
        <dbReference type="SAM" id="Phobius"/>
    </source>
</evidence>
<keyword evidence="10" id="KW-0418">Kinase</keyword>
<keyword evidence="14 15" id="KW-0472">Membrane</keyword>
<feature type="transmembrane region" description="Helical" evidence="15">
    <location>
        <begin position="12"/>
        <end position="32"/>
    </location>
</feature>
<evidence type="ECO:0000313" key="18">
    <source>
        <dbReference type="EMBL" id="AQQ07269.1"/>
    </source>
</evidence>
<dbReference type="PROSITE" id="PS50885">
    <property type="entry name" value="HAMP"/>
    <property type="match status" value="1"/>
</dbReference>
<evidence type="ECO:0000259" key="16">
    <source>
        <dbReference type="PROSITE" id="PS50109"/>
    </source>
</evidence>
<keyword evidence="19" id="KW-1185">Reference proteome</keyword>
<evidence type="ECO:0000256" key="8">
    <source>
        <dbReference type="ARBA" id="ARBA00022692"/>
    </source>
</evidence>
<dbReference type="CDD" id="cd00082">
    <property type="entry name" value="HisKA"/>
    <property type="match status" value="1"/>
</dbReference>
<gene>
    <name evidence="18" type="ORF">B0E33_09420</name>
</gene>
<dbReference type="CDD" id="cd06225">
    <property type="entry name" value="HAMP"/>
    <property type="match status" value="1"/>
</dbReference>
<dbReference type="SUPFAM" id="SSF55874">
    <property type="entry name" value="ATPase domain of HSP90 chaperone/DNA topoisomerase II/histidine kinase"/>
    <property type="match status" value="1"/>
</dbReference>
<dbReference type="SMART" id="SM00304">
    <property type="entry name" value="HAMP"/>
    <property type="match status" value="1"/>
</dbReference>
<comment type="catalytic activity">
    <reaction evidence="1">
        <text>ATP + protein L-histidine = ADP + protein N-phospho-L-histidine.</text>
        <dbReference type="EC" id="2.7.13.3"/>
    </reaction>
</comment>